<protein>
    <submittedName>
        <fullName evidence="2">Phage virion morphogenesis protein</fullName>
    </submittedName>
</protein>
<sequence>MTDMNVEINDQASAKLAEIRARLQNPEPLMAGIAAEVLSLTEEAFEREGEVGGDKWKPLALSTIRQREKAGHWPGKKLQRSPGGLAPSVQPFHDANRAGLSVSKPYAAIQQLGGKAGRGQKVNIPARGYMPVRKEGSDLELTPTARSVLLEMMADFVEAGI</sequence>
<comment type="caution">
    <text evidence="2">The sequence shown here is derived from an EMBL/GenBank/DDBJ whole genome shotgun (WGS) entry which is preliminary data.</text>
</comment>
<proteinExistence type="predicted"/>
<dbReference type="EMBL" id="PUTQ01000027">
    <property type="protein sequence ID" value="RCF46470.1"/>
    <property type="molecule type" value="Genomic_DNA"/>
</dbReference>
<feature type="region of interest" description="Disordered" evidence="1">
    <location>
        <begin position="67"/>
        <end position="92"/>
    </location>
</feature>
<evidence type="ECO:0000313" key="2">
    <source>
        <dbReference type="EMBL" id="RCF46470.1"/>
    </source>
</evidence>
<evidence type="ECO:0000256" key="1">
    <source>
        <dbReference type="SAM" id="MobiDB-lite"/>
    </source>
</evidence>
<dbReference type="Pfam" id="PF05069">
    <property type="entry name" value="Phage_tail_S"/>
    <property type="match status" value="1"/>
</dbReference>
<reference evidence="2 3" key="1">
    <citation type="journal article" date="2018" name="PLoS ONE">
        <title>Phenotypic characterization and whole genome analysis of extended-spectrum beta-lactamase-producing bacteria isolated from dogs in Germany.</title>
        <authorList>
            <person name="Boehmer T."/>
            <person name="Vogler A.J."/>
            <person name="Thomas A."/>
            <person name="Sauer S."/>
            <person name="Hergenroether M."/>
            <person name="Straubinger R.K."/>
            <person name="Birdsell D."/>
            <person name="Keim P."/>
            <person name="Sahl J.W."/>
            <person name="Williamson C.H."/>
            <person name="Riehm J.M."/>
        </authorList>
    </citation>
    <scope>NUCLEOTIDE SEQUENCE [LARGE SCALE GENOMIC DNA]</scope>
    <source>
        <strain evidence="2 3">AFG_SD03_1510_Ahy_093</strain>
    </source>
</reference>
<evidence type="ECO:0000313" key="3">
    <source>
        <dbReference type="Proteomes" id="UP000253075"/>
    </source>
</evidence>
<gene>
    <name evidence="2" type="ORF">C6C11_17365</name>
</gene>
<dbReference type="RefSeq" id="WP_033965052.1">
    <property type="nucleotide sequence ID" value="NZ_PUTQ01000027.1"/>
</dbReference>
<dbReference type="Proteomes" id="UP000253075">
    <property type="component" value="Unassembled WGS sequence"/>
</dbReference>
<name>A0ABD7G4B2_AERHY</name>
<dbReference type="InterPro" id="IPR006522">
    <property type="entry name" value="Phage_virion_morphogenesis"/>
</dbReference>
<accession>A0ABD7G4B2</accession>
<organism evidence="2 3">
    <name type="scientific">Aeromonas hydrophila</name>
    <dbReference type="NCBI Taxonomy" id="644"/>
    <lineage>
        <taxon>Bacteria</taxon>
        <taxon>Pseudomonadati</taxon>
        <taxon>Pseudomonadota</taxon>
        <taxon>Gammaproteobacteria</taxon>
        <taxon>Aeromonadales</taxon>
        <taxon>Aeromonadaceae</taxon>
        <taxon>Aeromonas</taxon>
    </lineage>
</organism>
<reference evidence="3" key="2">
    <citation type="submission" date="2018-02" db="EMBL/GenBank/DDBJ databases">
        <title>Phenotypic characterization and whole genome analysis of multidrug-resistant, extended-spectrum beta-lactamase-producing bacteria isolated from dogs in Germany.</title>
        <authorList>
            <person name="Williamson C."/>
        </authorList>
    </citation>
    <scope>NUCLEOTIDE SEQUENCE [LARGE SCALE GENOMIC DNA]</scope>
    <source>
        <strain evidence="3">AFG_SD03_1510_Ahy_093</strain>
    </source>
</reference>
<dbReference type="NCBIfam" id="TIGR01635">
    <property type="entry name" value="tail_comp_S"/>
    <property type="match status" value="1"/>
</dbReference>
<dbReference type="AlphaFoldDB" id="A0ABD7G4B2"/>